<comment type="caution">
    <text evidence="2">The sequence shown here is derived from an EMBL/GenBank/DDBJ whole genome shotgun (WGS) entry which is preliminary data.</text>
</comment>
<feature type="compositionally biased region" description="Polar residues" evidence="1">
    <location>
        <begin position="37"/>
        <end position="48"/>
    </location>
</feature>
<gene>
    <name evidence="2" type="ORF">D1Z90_10880</name>
</gene>
<sequence length="335" mass="37173">MKKLSVLVIAGVLAGCGGGGGSSDKEPIQQENKEASSEQGEANNNMPNAEISNNIYQFDAHLGGSVTWEDRCWEVPVELAPSVAKHVEIESIQICRTSAISDYFLTSMKVLGVSQGGCFGRLENIRFLDINNNSLNESEVDYIFGSMGMNDVNQIMTNTCITESTVGYTTGIFNIDQRQNGITAEEFKARLHKVEVTNFDVLDAELTQQMAVPENIYSESYNVTFDMVNSSQLDAHMTAEVILLDSEGRFVDFDMSYSNKSYSLNEGEFDIVSPGDIRSFGAMSLSDVQMSSVLIIPNLDQFFASIVSERTANDPQRKYLEYRNKKQQKLLDSQK</sequence>
<proteinExistence type="predicted"/>
<dbReference type="EMBL" id="QZCH01000013">
    <property type="protein sequence ID" value="RJG47409.1"/>
    <property type="molecule type" value="Genomic_DNA"/>
</dbReference>
<accession>A0A418YE58</accession>
<feature type="compositionally biased region" description="Basic and acidic residues" evidence="1">
    <location>
        <begin position="23"/>
        <end position="36"/>
    </location>
</feature>
<evidence type="ECO:0008006" key="4">
    <source>
        <dbReference type="Google" id="ProtNLM"/>
    </source>
</evidence>
<organism evidence="2 3">
    <name type="scientific">Motilimonas pumila</name>
    <dbReference type="NCBI Taxonomy" id="2303987"/>
    <lineage>
        <taxon>Bacteria</taxon>
        <taxon>Pseudomonadati</taxon>
        <taxon>Pseudomonadota</taxon>
        <taxon>Gammaproteobacteria</taxon>
        <taxon>Alteromonadales</taxon>
        <taxon>Alteromonadales genera incertae sedis</taxon>
        <taxon>Motilimonas</taxon>
    </lineage>
</organism>
<evidence type="ECO:0000256" key="1">
    <source>
        <dbReference type="SAM" id="MobiDB-lite"/>
    </source>
</evidence>
<reference evidence="2 3" key="1">
    <citation type="submission" date="2018-09" db="EMBL/GenBank/DDBJ databases">
        <authorList>
            <person name="Wang F."/>
        </authorList>
    </citation>
    <scope>NUCLEOTIDE SEQUENCE [LARGE SCALE GENOMIC DNA]</scope>
    <source>
        <strain evidence="2 3">PLHSC7-2</strain>
    </source>
</reference>
<protein>
    <recommendedName>
        <fullName evidence="4">Lipoprotein</fullName>
    </recommendedName>
</protein>
<feature type="region of interest" description="Disordered" evidence="1">
    <location>
        <begin position="19"/>
        <end position="48"/>
    </location>
</feature>
<name>A0A418YE58_9GAMM</name>
<dbReference type="PROSITE" id="PS51257">
    <property type="entry name" value="PROKAR_LIPOPROTEIN"/>
    <property type="match status" value="1"/>
</dbReference>
<dbReference type="AlphaFoldDB" id="A0A418YE58"/>
<keyword evidence="3" id="KW-1185">Reference proteome</keyword>
<evidence type="ECO:0000313" key="3">
    <source>
        <dbReference type="Proteomes" id="UP000283255"/>
    </source>
</evidence>
<evidence type="ECO:0000313" key="2">
    <source>
        <dbReference type="EMBL" id="RJG47409.1"/>
    </source>
</evidence>
<dbReference type="Proteomes" id="UP000283255">
    <property type="component" value="Unassembled WGS sequence"/>
</dbReference>
<reference evidence="2 3" key="2">
    <citation type="submission" date="2019-01" db="EMBL/GenBank/DDBJ databases">
        <title>Motilimonas pumilus sp. nov., isolated from the gut of sea cucumber (Apostichopus japonicus).</title>
        <authorList>
            <person name="Wang F.-Q."/>
            <person name="Ren L.-H."/>
            <person name="Lin Y.-W."/>
            <person name="Sun G.-H."/>
            <person name="Du Z.-J."/>
            <person name="Zhao J.-X."/>
            <person name="Liu X.-J."/>
            <person name="Liu L.-J."/>
        </authorList>
    </citation>
    <scope>NUCLEOTIDE SEQUENCE [LARGE SCALE GENOMIC DNA]</scope>
    <source>
        <strain evidence="2 3">PLHSC7-2</strain>
    </source>
</reference>
<dbReference type="RefSeq" id="WP_119910789.1">
    <property type="nucleotide sequence ID" value="NZ_QZCH01000013.1"/>
</dbReference>